<dbReference type="AlphaFoldDB" id="X6P143"/>
<evidence type="ECO:0000259" key="2">
    <source>
        <dbReference type="PROSITE" id="PS50105"/>
    </source>
</evidence>
<dbReference type="PROSITE" id="PS50105">
    <property type="entry name" value="SAM_DOMAIN"/>
    <property type="match status" value="1"/>
</dbReference>
<evidence type="ECO:0000256" key="1">
    <source>
        <dbReference type="SAM" id="MobiDB-lite"/>
    </source>
</evidence>
<dbReference type="Pfam" id="PF07647">
    <property type="entry name" value="SAM_2"/>
    <property type="match status" value="1"/>
</dbReference>
<comment type="caution">
    <text evidence="3">The sequence shown here is derived from an EMBL/GenBank/DDBJ whole genome shotgun (WGS) entry which is preliminary data.</text>
</comment>
<reference evidence="3 4" key="1">
    <citation type="journal article" date="2013" name="Curr. Biol.">
        <title>The Genome of the Foraminiferan Reticulomyxa filosa.</title>
        <authorList>
            <person name="Glockner G."/>
            <person name="Hulsmann N."/>
            <person name="Schleicher M."/>
            <person name="Noegel A.A."/>
            <person name="Eichinger L."/>
            <person name="Gallinger C."/>
            <person name="Pawlowski J."/>
            <person name="Sierra R."/>
            <person name="Euteneuer U."/>
            <person name="Pillet L."/>
            <person name="Moustafa A."/>
            <person name="Platzer M."/>
            <person name="Groth M."/>
            <person name="Szafranski K."/>
            <person name="Schliwa M."/>
        </authorList>
    </citation>
    <scope>NUCLEOTIDE SEQUENCE [LARGE SCALE GENOMIC DNA]</scope>
</reference>
<gene>
    <name evidence="3" type="ORF">RFI_05187</name>
</gene>
<feature type="compositionally biased region" description="Polar residues" evidence="1">
    <location>
        <begin position="215"/>
        <end position="229"/>
    </location>
</feature>
<dbReference type="SUPFAM" id="SSF47769">
    <property type="entry name" value="SAM/Pointed domain"/>
    <property type="match status" value="1"/>
</dbReference>
<organism evidence="3 4">
    <name type="scientific">Reticulomyxa filosa</name>
    <dbReference type="NCBI Taxonomy" id="46433"/>
    <lineage>
        <taxon>Eukaryota</taxon>
        <taxon>Sar</taxon>
        <taxon>Rhizaria</taxon>
        <taxon>Retaria</taxon>
        <taxon>Foraminifera</taxon>
        <taxon>Monothalamids</taxon>
        <taxon>Reticulomyxidae</taxon>
        <taxon>Reticulomyxa</taxon>
    </lineage>
</organism>
<proteinExistence type="predicted"/>
<dbReference type="Proteomes" id="UP000023152">
    <property type="component" value="Unassembled WGS sequence"/>
</dbReference>
<accession>X6P143</accession>
<feature type="region of interest" description="Disordered" evidence="1">
    <location>
        <begin position="193"/>
        <end position="229"/>
    </location>
</feature>
<feature type="region of interest" description="Disordered" evidence="1">
    <location>
        <begin position="1"/>
        <end position="29"/>
    </location>
</feature>
<dbReference type="InterPro" id="IPR013761">
    <property type="entry name" value="SAM/pointed_sf"/>
</dbReference>
<evidence type="ECO:0000313" key="3">
    <source>
        <dbReference type="EMBL" id="ETO31931.1"/>
    </source>
</evidence>
<dbReference type="Gene3D" id="1.10.150.50">
    <property type="entry name" value="Transcription Factor, Ets-1"/>
    <property type="match status" value="1"/>
</dbReference>
<feature type="domain" description="SAM" evidence="2">
    <location>
        <begin position="84"/>
        <end position="137"/>
    </location>
</feature>
<protein>
    <recommendedName>
        <fullName evidence="2">SAM domain-containing protein</fullName>
    </recommendedName>
</protein>
<feature type="compositionally biased region" description="Polar residues" evidence="1">
    <location>
        <begin position="1"/>
        <end position="25"/>
    </location>
</feature>
<name>X6P143_RETFI</name>
<keyword evidence="4" id="KW-1185">Reference proteome</keyword>
<dbReference type="SMART" id="SM00454">
    <property type="entry name" value="SAM"/>
    <property type="match status" value="1"/>
</dbReference>
<dbReference type="InterPro" id="IPR001660">
    <property type="entry name" value="SAM"/>
</dbReference>
<sequence length="284" mass="32120">MTTTYVNSNDAGMNKIKPQSSQNDLTGGGWGVIPNQDEELSGAMRSMVESMQSRVSEQSRMLSEMEERILKDPSFGKTENADKWSTLEVCYWLSTIHLDKYTNNFSSLSIDGSILLNDLDESMLTTELGIQKIHLRKCMREITKLKEAVQSRGKLTKGEDKTRRVEELERQVASLQQINSKLTEQLKTLTERLKAKQSSSSSTQELSLQSNTLSGDSPDSTPANGNASSDYNLCEPTFFSAENLIKQKKKLGYQDRLFDKELVNTSQRVYAVVKKRRQKYNAFT</sequence>
<feature type="compositionally biased region" description="Low complexity" evidence="1">
    <location>
        <begin position="197"/>
        <end position="214"/>
    </location>
</feature>
<dbReference type="EMBL" id="ASPP01004602">
    <property type="protein sequence ID" value="ETO31931.1"/>
    <property type="molecule type" value="Genomic_DNA"/>
</dbReference>
<evidence type="ECO:0000313" key="4">
    <source>
        <dbReference type="Proteomes" id="UP000023152"/>
    </source>
</evidence>